<organism evidence="1 2">
    <name type="scientific">Ideonella lacteola</name>
    <dbReference type="NCBI Taxonomy" id="2984193"/>
    <lineage>
        <taxon>Bacteria</taxon>
        <taxon>Pseudomonadati</taxon>
        <taxon>Pseudomonadota</taxon>
        <taxon>Betaproteobacteria</taxon>
        <taxon>Burkholderiales</taxon>
        <taxon>Sphaerotilaceae</taxon>
        <taxon>Ideonella</taxon>
    </lineage>
</organism>
<sequence length="106" mass="11457">MPTTATGSIAARFDVPWPTGLPASAWANLPLGAAGGEAGWPALQRFHRLMTGQGHSVQMTRMCFDRLYAYEQIALAHASGDASLRELALQMFHACHYGGGRQRDLS</sequence>
<evidence type="ECO:0000313" key="1">
    <source>
        <dbReference type="EMBL" id="MEK8032620.1"/>
    </source>
</evidence>
<dbReference type="Proteomes" id="UP001371218">
    <property type="component" value="Unassembled WGS sequence"/>
</dbReference>
<dbReference type="EMBL" id="JBBUTG010000011">
    <property type="protein sequence ID" value="MEK8032620.1"/>
    <property type="molecule type" value="Genomic_DNA"/>
</dbReference>
<gene>
    <name evidence="1" type="ORF">AACH06_17505</name>
</gene>
<name>A0ABU9BRN0_9BURK</name>
<proteinExistence type="predicted"/>
<comment type="caution">
    <text evidence="1">The sequence shown here is derived from an EMBL/GenBank/DDBJ whole genome shotgun (WGS) entry which is preliminary data.</text>
</comment>
<accession>A0ABU9BRN0</accession>
<reference evidence="1 2" key="1">
    <citation type="submission" date="2024-04" db="EMBL/GenBank/DDBJ databases">
        <title>Novel species of the genus Ideonella isolated from streams.</title>
        <authorList>
            <person name="Lu H."/>
        </authorList>
    </citation>
    <scope>NUCLEOTIDE SEQUENCE [LARGE SCALE GENOMIC DNA]</scope>
    <source>
        <strain evidence="1 2">DXS29W</strain>
    </source>
</reference>
<dbReference type="RefSeq" id="WP_341427040.1">
    <property type="nucleotide sequence ID" value="NZ_JBBUTG010000011.1"/>
</dbReference>
<evidence type="ECO:0000313" key="2">
    <source>
        <dbReference type="Proteomes" id="UP001371218"/>
    </source>
</evidence>
<keyword evidence="2" id="KW-1185">Reference proteome</keyword>
<protein>
    <submittedName>
        <fullName evidence="1">Uncharacterized protein</fullName>
    </submittedName>
</protein>